<evidence type="ECO:0000313" key="2">
    <source>
        <dbReference type="EMBL" id="MPM91604.1"/>
    </source>
</evidence>
<evidence type="ECO:0000256" key="1">
    <source>
        <dbReference type="SAM" id="MobiDB-lite"/>
    </source>
</evidence>
<gene>
    <name evidence="2" type="ORF">SDC9_138735</name>
</gene>
<dbReference type="AlphaFoldDB" id="A0A645DQ61"/>
<sequence>MDLHGALDDMGQTVDLVLEQIVADAQPHDVHGGGFADGARQQHKRRGIGTGSHQVPDVESREAGQMIVRQNQVEILCLQGALYLLQTVHCRERAGQLPALEAQACQSLICDRVFNMKDFQGLIPELHIAKDAIIGYILEHRG</sequence>
<organism evidence="2">
    <name type="scientific">bioreactor metagenome</name>
    <dbReference type="NCBI Taxonomy" id="1076179"/>
    <lineage>
        <taxon>unclassified sequences</taxon>
        <taxon>metagenomes</taxon>
        <taxon>ecological metagenomes</taxon>
    </lineage>
</organism>
<dbReference type="EMBL" id="VSSQ01038641">
    <property type="protein sequence ID" value="MPM91604.1"/>
    <property type="molecule type" value="Genomic_DNA"/>
</dbReference>
<reference evidence="2" key="1">
    <citation type="submission" date="2019-08" db="EMBL/GenBank/DDBJ databases">
        <authorList>
            <person name="Kucharzyk K."/>
            <person name="Murdoch R.W."/>
            <person name="Higgins S."/>
            <person name="Loffler F."/>
        </authorList>
    </citation>
    <scope>NUCLEOTIDE SEQUENCE</scope>
</reference>
<name>A0A645DQ61_9ZZZZ</name>
<comment type="caution">
    <text evidence="2">The sequence shown here is derived from an EMBL/GenBank/DDBJ whole genome shotgun (WGS) entry which is preliminary data.</text>
</comment>
<proteinExistence type="predicted"/>
<protein>
    <submittedName>
        <fullName evidence="2">Uncharacterized protein</fullName>
    </submittedName>
</protein>
<accession>A0A645DQ61</accession>
<feature type="region of interest" description="Disordered" evidence="1">
    <location>
        <begin position="31"/>
        <end position="55"/>
    </location>
</feature>